<feature type="compositionally biased region" description="Basic and acidic residues" evidence="1">
    <location>
        <begin position="456"/>
        <end position="466"/>
    </location>
</feature>
<name>Q8KW99_9RHOB</name>
<reference evidence="2" key="1">
    <citation type="journal article" date="2003" name="Plasmid">
        <title>Nucleotide sequence based characterizations of two cryptic plasmids from the marine bacterium Ruegeria isolate PR1b.</title>
        <authorList>
            <person name="Zhong Z."/>
            <person name="Caspi R."/>
            <person name="Helinski D."/>
            <person name="Knauf V."/>
            <person name="Sykes S."/>
            <person name="O'Byrne C."/>
            <person name="Shea T.P."/>
            <person name="Wilkinson J.E."/>
            <person name="DeLoughery C."/>
            <person name="Toukdarian A."/>
        </authorList>
    </citation>
    <scope>NUCLEOTIDE SEQUENCE</scope>
    <source>
        <strain evidence="2">PR1b</strain>
        <plasmid evidence="2">pSD20</plasmid>
    </source>
</reference>
<feature type="compositionally biased region" description="Basic residues" evidence="1">
    <location>
        <begin position="482"/>
        <end position="493"/>
    </location>
</feature>
<proteinExistence type="predicted"/>
<geneLocation type="plasmid" evidence="2">
    <name>pSD20</name>
</geneLocation>
<evidence type="ECO:0000313" key="2">
    <source>
        <dbReference type="EMBL" id="AAN05164.1"/>
    </source>
</evidence>
<protein>
    <submittedName>
        <fullName evidence="2">RB143</fullName>
    </submittedName>
</protein>
<feature type="region of interest" description="Disordered" evidence="1">
    <location>
        <begin position="505"/>
        <end position="534"/>
    </location>
</feature>
<accession>Q8KW99</accession>
<sequence>MRGGGQLTRERQLLFQLFPWAQANDLDRDIALGVALVAHRIASTLDHLTGQVEDRDGLAHIQHENLAAARLGPGLKHQLHRLADGHEVAFDAGVGDGDRAATADLFLKQRNDRSRGAQHIAKTHHGEDRIAHRAIAQLATARGQILHDEFRHALGGAHHIGRPHRLVRRDQDKPLHPEFRRRARQRLGAKDVIGQTGQRVGLNEGHMFIGRRMQNYLHLVALQHPAHLARIGDRAQNRHQLDAAALQLLAQLLMHGVKRQFRELIKHQFPRRTGQHLPAELGADRAARAGDQHHPALIRASAAVQRHIAGGPAEEILRRHRRELLHQGFLADQLGKGGQRLHLQPQLLHALDDLRLFRLALRGHGQQHALHITGLDQFGNSRRCMHRQPHQGQPLQGFIVIDKSHRVDPVMGLQRLCQLGAGIAGAIDQHLPPRARPAVNGQHHLIEQRPRRHHHQEIAKPKDHMNPGRNLRAKNRAESRFQHRRHQGHDRRLPHRMAFIGDELHLRQPKPERQPGGPQQDIGQDRQHLPQQRQRRHRLILHHIGEQQGQRQQNHIYAKENVGFLGPRQPGYKIKNRHRCFHPLRCHLWQPALPFGSF</sequence>
<dbReference type="AlphaFoldDB" id="Q8KW99"/>
<dbReference type="EMBL" id="AF416330">
    <property type="protein sequence ID" value="AAN05164.1"/>
    <property type="molecule type" value="Genomic_DNA"/>
</dbReference>
<feature type="region of interest" description="Disordered" evidence="1">
    <location>
        <begin position="448"/>
        <end position="493"/>
    </location>
</feature>
<keyword evidence="2" id="KW-0614">Plasmid</keyword>
<evidence type="ECO:0000256" key="1">
    <source>
        <dbReference type="SAM" id="MobiDB-lite"/>
    </source>
</evidence>
<organism evidence="2">
    <name type="scientific">Ruegeria sp. PR1b</name>
    <dbReference type="NCBI Taxonomy" id="185588"/>
    <lineage>
        <taxon>Bacteria</taxon>
        <taxon>Pseudomonadati</taxon>
        <taxon>Pseudomonadota</taxon>
        <taxon>Alphaproteobacteria</taxon>
        <taxon>Rhodobacterales</taxon>
        <taxon>Roseobacteraceae</taxon>
        <taxon>Ruegeria</taxon>
    </lineage>
</organism>